<gene>
    <name evidence="2" type="ORF">SAMN04488034_101320</name>
</gene>
<evidence type="ECO:0000313" key="3">
    <source>
        <dbReference type="Proteomes" id="UP000199448"/>
    </source>
</evidence>
<keyword evidence="3" id="KW-1185">Reference proteome</keyword>
<sequence>MKNNIRILFTVVLFSFVCTTATAQRRAKKKADEDTHEWRYEIECVGTGTEGNYLLKVWSFSKRPHVAAEQAKKNAVHGVIFKGVPAGDRGCVSQPALARNANLEEEKAAFFENFFMEGGKYQKFVNLTTNGAIAQGDRMKIGRREYKIGVIVSVNKALLRRDLEDAGIVRGLSSGF</sequence>
<keyword evidence="1" id="KW-0732">Signal</keyword>
<dbReference type="OrthoDB" id="1073285at2"/>
<dbReference type="EMBL" id="FNUG01000001">
    <property type="protein sequence ID" value="SEE34872.1"/>
    <property type="molecule type" value="Genomic_DNA"/>
</dbReference>
<feature type="signal peptide" evidence="1">
    <location>
        <begin position="1"/>
        <end position="23"/>
    </location>
</feature>
<organism evidence="2 3">
    <name type="scientific">Salinimicrobium catena</name>
    <dbReference type="NCBI Taxonomy" id="390640"/>
    <lineage>
        <taxon>Bacteria</taxon>
        <taxon>Pseudomonadati</taxon>
        <taxon>Bacteroidota</taxon>
        <taxon>Flavobacteriia</taxon>
        <taxon>Flavobacteriales</taxon>
        <taxon>Flavobacteriaceae</taxon>
        <taxon>Salinimicrobium</taxon>
    </lineage>
</organism>
<proteinExistence type="predicted"/>
<name>A0A1H5I3T8_9FLAO</name>
<evidence type="ECO:0008006" key="4">
    <source>
        <dbReference type="Google" id="ProtNLM"/>
    </source>
</evidence>
<dbReference type="STRING" id="390640.SAMN04488034_101320"/>
<reference evidence="2 3" key="1">
    <citation type="submission" date="2016-10" db="EMBL/GenBank/DDBJ databases">
        <authorList>
            <person name="de Groot N.N."/>
        </authorList>
    </citation>
    <scope>NUCLEOTIDE SEQUENCE [LARGE SCALE GENOMIC DNA]</scope>
    <source>
        <strain evidence="2 3">DSM 23553</strain>
    </source>
</reference>
<evidence type="ECO:0000256" key="1">
    <source>
        <dbReference type="SAM" id="SignalP"/>
    </source>
</evidence>
<dbReference type="AlphaFoldDB" id="A0A1H5I3T8"/>
<feature type="chain" id="PRO_5011536370" description="DUF1508 domain-containing protein" evidence="1">
    <location>
        <begin position="24"/>
        <end position="176"/>
    </location>
</feature>
<accession>A0A1H5I3T8</accession>
<dbReference type="RefSeq" id="WP_093111067.1">
    <property type="nucleotide sequence ID" value="NZ_FNGG01000001.1"/>
</dbReference>
<dbReference type="Proteomes" id="UP000199448">
    <property type="component" value="Unassembled WGS sequence"/>
</dbReference>
<protein>
    <recommendedName>
        <fullName evidence="4">DUF1508 domain-containing protein</fullName>
    </recommendedName>
</protein>
<evidence type="ECO:0000313" key="2">
    <source>
        <dbReference type="EMBL" id="SEE34872.1"/>
    </source>
</evidence>